<name>A0A2W5P3Y1_9SPHN</name>
<dbReference type="InterPro" id="IPR046880">
    <property type="entry name" value="TPR-S"/>
</dbReference>
<reference evidence="1 2" key="1">
    <citation type="submission" date="2017-08" db="EMBL/GenBank/DDBJ databases">
        <title>Infants hospitalized years apart are colonized by the same room-sourced microbial strains.</title>
        <authorList>
            <person name="Brooks B."/>
            <person name="Olm M.R."/>
            <person name="Firek B.A."/>
            <person name="Baker R."/>
            <person name="Thomas B.C."/>
            <person name="Morowitz M.J."/>
            <person name="Banfield J.F."/>
        </authorList>
    </citation>
    <scope>NUCLEOTIDE SEQUENCE [LARGE SCALE GENOMIC DNA]</scope>
    <source>
        <strain evidence="1">S2_005_002_R2_33</strain>
    </source>
</reference>
<organism evidence="1 2">
    <name type="scientific">Novosphingobium pentaromativorans</name>
    <dbReference type="NCBI Taxonomy" id="205844"/>
    <lineage>
        <taxon>Bacteria</taxon>
        <taxon>Pseudomonadati</taxon>
        <taxon>Pseudomonadota</taxon>
        <taxon>Alphaproteobacteria</taxon>
        <taxon>Sphingomonadales</taxon>
        <taxon>Sphingomonadaceae</taxon>
        <taxon>Novosphingobium</taxon>
    </lineage>
</organism>
<proteinExistence type="predicted"/>
<gene>
    <name evidence="1" type="ORF">DI555_01085</name>
</gene>
<evidence type="ECO:0000313" key="2">
    <source>
        <dbReference type="Proteomes" id="UP000249082"/>
    </source>
</evidence>
<comment type="caution">
    <text evidence="1">The sequence shown here is derived from an EMBL/GenBank/DDBJ whole genome shotgun (WGS) entry which is preliminary data.</text>
</comment>
<dbReference type="Pfam" id="PF20308">
    <property type="entry name" value="TPR-S"/>
    <property type="match status" value="1"/>
</dbReference>
<dbReference type="Proteomes" id="UP000249082">
    <property type="component" value="Unassembled WGS sequence"/>
</dbReference>
<dbReference type="AlphaFoldDB" id="A0A2W5P3Y1"/>
<dbReference type="EMBL" id="QFPX01000001">
    <property type="protein sequence ID" value="PZQ57555.1"/>
    <property type="molecule type" value="Genomic_DNA"/>
</dbReference>
<evidence type="ECO:0000313" key="1">
    <source>
        <dbReference type="EMBL" id="PZQ57555.1"/>
    </source>
</evidence>
<sequence>MTLPALARIRQIARAGDTLRAWRIFEASGLPDSTAPEALCLKGRLLKDRGLRSEGTERTELLEQAQAAYLTAAGDRSATYPLINAATIAFLNDQSDEAQIIARRILAILRSGGYEQETAYWLGATEAEALLLLDEPDASREALEKAMRAAPEAWEDHAVTLRQFRRILEELGHSPDLFDHLQPPQSLYFQGIIGIPEDEAEVRARLECAFGEIRPGAVFGALAAGADIVVAEMALARGMRLHIVLPTSISRFREVSVAPYGEGWTTRFDRLLDEADFVEALEGNAGLSQAAILNGSRVAMGLALRHARSLATRATALHVSRGTDEPGPAEQEWRAQHLPVHEVVLDHSLPARGAGLDPASNLAIVASCGPLPANYDHGAVEESHLEGATVLAFADLVTAMDCALALLRGSPELQLGLDQRAVPNGESLEVTGELAILLARAAPQGSICATWPQIAALDLLAPEYRFESAGEIVTALGDVPIGLFCPSSAV</sequence>
<accession>A0A2W5P3Y1</accession>
<protein>
    <submittedName>
        <fullName evidence="1">DUF4071 domain-containing protein</fullName>
    </submittedName>
</protein>